<dbReference type="NCBIfam" id="NF040941">
    <property type="entry name" value="GGGWT_bact"/>
    <property type="match status" value="1"/>
</dbReference>
<dbReference type="InterPro" id="IPR014716">
    <property type="entry name" value="Fibrinogen_a/b/g_C_1"/>
</dbReference>
<dbReference type="EMBL" id="BLXT01005746">
    <property type="protein sequence ID" value="GFO25420.1"/>
    <property type="molecule type" value="Genomic_DNA"/>
</dbReference>
<dbReference type="PANTHER" id="PTHR19143:SF458">
    <property type="entry name" value="FIBRINOGEN C-TERMINAL DOMAIN-CONTAINING PROTEIN-RELATED"/>
    <property type="match status" value="1"/>
</dbReference>
<keyword evidence="5" id="KW-1185">Reference proteome</keyword>
<name>A0AAV4BYC5_9GAST</name>
<dbReference type="InterPro" id="IPR002181">
    <property type="entry name" value="Fibrinogen_a/b/g_C_dom"/>
</dbReference>
<dbReference type="SUPFAM" id="SSF56496">
    <property type="entry name" value="Fibrinogen C-terminal domain-like"/>
    <property type="match status" value="1"/>
</dbReference>
<dbReference type="CDD" id="cd00087">
    <property type="entry name" value="FReD"/>
    <property type="match status" value="1"/>
</dbReference>
<evidence type="ECO:0000256" key="1">
    <source>
        <dbReference type="ARBA" id="ARBA00023157"/>
    </source>
</evidence>
<evidence type="ECO:0000313" key="5">
    <source>
        <dbReference type="Proteomes" id="UP000735302"/>
    </source>
</evidence>
<gene>
    <name evidence="4" type="ORF">PoB_005192500</name>
</gene>
<sequence length="374" mass="42714">MSRSGPILGAGAGLLSPQKSAVVRATRGSVLADQEIGCELLSYITRYKFRGHFDFTLEQRKSEQAEGTFTAKDDFRTIARMESHRRKSVTGCSPLFGTGMRRFLARHLYKRHKSSLRLLIVLETVNGISTYSITSHLYVIVTGKCLSQDPSVRLLLLLSPDCASVYSAGHHRSGVFYIKPLYAACPIPVWCDMDSPGGGWLLLQRRRNGRQSFNRNWAAYRAGFGDVAGEHWLGNDNIFLLTNQGRYQLRVDLWDFSGNRVHALYTNFKVDGERDQYRLHVSGYSGSAQDSLHRHNQKKFSTPDRDNDSRSEASCAQEWEAGWWFDNCWFALLNGPYHNKSDVSWRGLAWNHWKREQLRASEMKIRPVTRRGRS</sequence>
<keyword evidence="1" id="KW-1015">Disulfide bond</keyword>
<reference evidence="4 5" key="1">
    <citation type="journal article" date="2021" name="Elife">
        <title>Chloroplast acquisition without the gene transfer in kleptoplastic sea slugs, Plakobranchus ocellatus.</title>
        <authorList>
            <person name="Maeda T."/>
            <person name="Takahashi S."/>
            <person name="Yoshida T."/>
            <person name="Shimamura S."/>
            <person name="Takaki Y."/>
            <person name="Nagai Y."/>
            <person name="Toyoda A."/>
            <person name="Suzuki Y."/>
            <person name="Arimoto A."/>
            <person name="Ishii H."/>
            <person name="Satoh N."/>
            <person name="Nishiyama T."/>
            <person name="Hasebe M."/>
            <person name="Maruyama T."/>
            <person name="Minagawa J."/>
            <person name="Obokata J."/>
            <person name="Shigenobu S."/>
        </authorList>
    </citation>
    <scope>NUCLEOTIDE SEQUENCE [LARGE SCALE GENOMIC DNA]</scope>
</reference>
<dbReference type="InterPro" id="IPR050373">
    <property type="entry name" value="Fibrinogen_C-term_domain"/>
</dbReference>
<dbReference type="Proteomes" id="UP000735302">
    <property type="component" value="Unassembled WGS sequence"/>
</dbReference>
<dbReference type="InterPro" id="IPR036056">
    <property type="entry name" value="Fibrinogen-like_C"/>
</dbReference>
<evidence type="ECO:0000313" key="4">
    <source>
        <dbReference type="EMBL" id="GFO25420.1"/>
    </source>
</evidence>
<feature type="region of interest" description="Disordered" evidence="2">
    <location>
        <begin position="286"/>
        <end position="311"/>
    </location>
</feature>
<evidence type="ECO:0000256" key="2">
    <source>
        <dbReference type="SAM" id="MobiDB-lite"/>
    </source>
</evidence>
<proteinExistence type="predicted"/>
<dbReference type="FunFam" id="3.90.215.10:FF:000001">
    <property type="entry name" value="Tenascin isoform 1"/>
    <property type="match status" value="1"/>
</dbReference>
<dbReference type="InterPro" id="IPR020837">
    <property type="entry name" value="Fibrinogen_CS"/>
</dbReference>
<dbReference type="PROSITE" id="PS00514">
    <property type="entry name" value="FIBRINOGEN_C_1"/>
    <property type="match status" value="1"/>
</dbReference>
<comment type="caution">
    <text evidence="4">The sequence shown here is derived from an EMBL/GenBank/DDBJ whole genome shotgun (WGS) entry which is preliminary data.</text>
</comment>
<evidence type="ECO:0000259" key="3">
    <source>
        <dbReference type="PROSITE" id="PS51406"/>
    </source>
</evidence>
<accession>A0AAV4BYC5</accession>
<dbReference type="Gene3D" id="3.90.215.10">
    <property type="entry name" value="Gamma Fibrinogen, chain A, domain 1"/>
    <property type="match status" value="1"/>
</dbReference>
<dbReference type="PROSITE" id="PS51406">
    <property type="entry name" value="FIBRINOGEN_C_2"/>
    <property type="match status" value="1"/>
</dbReference>
<feature type="compositionally biased region" description="Basic and acidic residues" evidence="2">
    <location>
        <begin position="301"/>
        <end position="311"/>
    </location>
</feature>
<feature type="domain" description="Fibrinogen C-terminal" evidence="3">
    <location>
        <begin position="153"/>
        <end position="369"/>
    </location>
</feature>
<protein>
    <submittedName>
        <fullName evidence="4">Fibrinogen c domain-containing protein 1-like</fullName>
    </submittedName>
</protein>
<organism evidence="4 5">
    <name type="scientific">Plakobranchus ocellatus</name>
    <dbReference type="NCBI Taxonomy" id="259542"/>
    <lineage>
        <taxon>Eukaryota</taxon>
        <taxon>Metazoa</taxon>
        <taxon>Spiralia</taxon>
        <taxon>Lophotrochozoa</taxon>
        <taxon>Mollusca</taxon>
        <taxon>Gastropoda</taxon>
        <taxon>Heterobranchia</taxon>
        <taxon>Euthyneura</taxon>
        <taxon>Panpulmonata</taxon>
        <taxon>Sacoglossa</taxon>
        <taxon>Placobranchoidea</taxon>
        <taxon>Plakobranchidae</taxon>
        <taxon>Plakobranchus</taxon>
    </lineage>
</organism>
<dbReference type="PANTHER" id="PTHR19143">
    <property type="entry name" value="FIBRINOGEN/TENASCIN/ANGIOPOEITIN"/>
    <property type="match status" value="1"/>
</dbReference>
<dbReference type="Pfam" id="PF00147">
    <property type="entry name" value="Fibrinogen_C"/>
    <property type="match status" value="1"/>
</dbReference>
<dbReference type="GO" id="GO:0005615">
    <property type="term" value="C:extracellular space"/>
    <property type="evidence" value="ECO:0007669"/>
    <property type="project" value="TreeGrafter"/>
</dbReference>
<dbReference type="AlphaFoldDB" id="A0AAV4BYC5"/>
<dbReference type="SMART" id="SM00186">
    <property type="entry name" value="FBG"/>
    <property type="match status" value="1"/>
</dbReference>